<accession>A0A433U998</accession>
<feature type="transmembrane region" description="Helical" evidence="1">
    <location>
        <begin position="61"/>
        <end position="81"/>
    </location>
</feature>
<dbReference type="Gene3D" id="1.20.140.150">
    <property type="match status" value="1"/>
</dbReference>
<dbReference type="EMBL" id="RQTK01000034">
    <property type="protein sequence ID" value="RUS90382.1"/>
    <property type="molecule type" value="Genomic_DNA"/>
</dbReference>
<evidence type="ECO:0000313" key="3">
    <source>
        <dbReference type="Proteomes" id="UP000271974"/>
    </source>
</evidence>
<comment type="caution">
    <text evidence="2">The sequence shown here is derived from an EMBL/GenBank/DDBJ whole genome shotgun (WGS) entry which is preliminary data.</text>
</comment>
<gene>
    <name evidence="2" type="ORF">EGW08_001877</name>
</gene>
<keyword evidence="1" id="KW-1133">Transmembrane helix</keyword>
<dbReference type="Proteomes" id="UP000271974">
    <property type="component" value="Unassembled WGS sequence"/>
</dbReference>
<evidence type="ECO:0000256" key="1">
    <source>
        <dbReference type="SAM" id="Phobius"/>
    </source>
</evidence>
<dbReference type="InterPro" id="IPR009545">
    <property type="entry name" value="Claudin-like"/>
</dbReference>
<proteinExistence type="predicted"/>
<dbReference type="AlphaFoldDB" id="A0A433U998"/>
<feature type="transmembrane region" description="Helical" evidence="1">
    <location>
        <begin position="93"/>
        <end position="117"/>
    </location>
</feature>
<dbReference type="OrthoDB" id="10385659at2759"/>
<dbReference type="Pfam" id="PF06653">
    <property type="entry name" value="Claudin_3"/>
    <property type="match status" value="1"/>
</dbReference>
<name>A0A433U998_ELYCH</name>
<keyword evidence="1" id="KW-0812">Transmembrane</keyword>
<protein>
    <recommendedName>
        <fullName evidence="4">MARVEL domain-containing protein</fullName>
    </recommendedName>
</protein>
<evidence type="ECO:0008006" key="4">
    <source>
        <dbReference type="Google" id="ProtNLM"/>
    </source>
</evidence>
<feature type="transmembrane region" description="Helical" evidence="1">
    <location>
        <begin position="137"/>
        <end position="156"/>
    </location>
</feature>
<keyword evidence="1" id="KW-0472">Membrane</keyword>
<sequence>MKNPMLIAALITGSICCLLDLVGMATTGWVTNKIFDVGLFSLCADSCQSYSATGAIAAAKAFAVIGWLCAVSAIIDALIYFCKYAKNDEPNRLLPLISAILFFVSGISSFLAVISFAAKGRAEAEDAVGPADFGYSFALTIIGALLALASGGLTIVHRGRIGTI</sequence>
<organism evidence="2 3">
    <name type="scientific">Elysia chlorotica</name>
    <name type="common">Eastern emerald elysia</name>
    <name type="synonym">Sea slug</name>
    <dbReference type="NCBI Taxonomy" id="188477"/>
    <lineage>
        <taxon>Eukaryota</taxon>
        <taxon>Metazoa</taxon>
        <taxon>Spiralia</taxon>
        <taxon>Lophotrochozoa</taxon>
        <taxon>Mollusca</taxon>
        <taxon>Gastropoda</taxon>
        <taxon>Heterobranchia</taxon>
        <taxon>Euthyneura</taxon>
        <taxon>Panpulmonata</taxon>
        <taxon>Sacoglossa</taxon>
        <taxon>Placobranchoidea</taxon>
        <taxon>Plakobranchidae</taxon>
        <taxon>Elysia</taxon>
    </lineage>
</organism>
<evidence type="ECO:0000313" key="2">
    <source>
        <dbReference type="EMBL" id="RUS90382.1"/>
    </source>
</evidence>
<reference evidence="2 3" key="1">
    <citation type="submission" date="2019-01" db="EMBL/GenBank/DDBJ databases">
        <title>A draft genome assembly of the solar-powered sea slug Elysia chlorotica.</title>
        <authorList>
            <person name="Cai H."/>
            <person name="Li Q."/>
            <person name="Fang X."/>
            <person name="Li J."/>
            <person name="Curtis N.E."/>
            <person name="Altenburger A."/>
            <person name="Shibata T."/>
            <person name="Feng M."/>
            <person name="Maeda T."/>
            <person name="Schwartz J.A."/>
            <person name="Shigenobu S."/>
            <person name="Lundholm N."/>
            <person name="Nishiyama T."/>
            <person name="Yang H."/>
            <person name="Hasebe M."/>
            <person name="Li S."/>
            <person name="Pierce S.K."/>
            <person name="Wang J."/>
        </authorList>
    </citation>
    <scope>NUCLEOTIDE SEQUENCE [LARGE SCALE GENOMIC DNA]</scope>
    <source>
        <strain evidence="2">EC2010</strain>
        <tissue evidence="2">Whole organism of an adult</tissue>
    </source>
</reference>
<keyword evidence="3" id="KW-1185">Reference proteome</keyword>